<dbReference type="AlphaFoldDB" id="A0A0D0TVL9"/>
<dbReference type="HOGENOM" id="CLU_3399371_0_0_1"/>
<feature type="compositionally biased region" description="Basic residues" evidence="1">
    <location>
        <begin position="1"/>
        <end position="10"/>
    </location>
</feature>
<feature type="region of interest" description="Disordered" evidence="1">
    <location>
        <begin position="1"/>
        <end position="31"/>
    </location>
</feature>
<proteinExistence type="predicted"/>
<accession>A0A0D0TVL9</accession>
<gene>
    <name evidence="2" type="ORF">I312_00588</name>
</gene>
<sequence>MNVTWRKRSSRTIPAPTAAFTLHSPKCSPRP</sequence>
<name>A0A0D0TVL9_CRYGA</name>
<reference evidence="2" key="1">
    <citation type="submission" date="2015-01" db="EMBL/GenBank/DDBJ databases">
        <title>The Genome Sequence of Cryptococcus gattii CA1280.</title>
        <authorList>
            <consortium name="The Broad Institute Genomics Platform"/>
            <person name="Cuomo C."/>
            <person name="Litvintseva A."/>
            <person name="Chen Y."/>
            <person name="Heitman J."/>
            <person name="Sun S."/>
            <person name="Springer D."/>
            <person name="Dromer F."/>
            <person name="Young S."/>
            <person name="Zeng Q."/>
            <person name="Gargeya S."/>
            <person name="Abouelleil A."/>
            <person name="Alvarado L."/>
            <person name="Chapman S.B."/>
            <person name="Gainer-Dewar J."/>
            <person name="Goldberg J."/>
            <person name="Griggs A."/>
            <person name="Gujja S."/>
            <person name="Hansen M."/>
            <person name="Howarth C."/>
            <person name="Imamovic A."/>
            <person name="Larimer J."/>
            <person name="Murphy C."/>
            <person name="Naylor J."/>
            <person name="Pearson M."/>
            <person name="Priest M."/>
            <person name="Roberts A."/>
            <person name="Saif S."/>
            <person name="Shea T."/>
            <person name="Sykes S."/>
            <person name="Wortman J."/>
            <person name="Nusbaum C."/>
            <person name="Birren B."/>
        </authorList>
    </citation>
    <scope>NUCLEOTIDE SEQUENCE [LARGE SCALE GENOMIC DNA]</scope>
    <source>
        <strain evidence="2">CA1280</strain>
    </source>
</reference>
<evidence type="ECO:0000313" key="2">
    <source>
        <dbReference type="EMBL" id="KIR50647.1"/>
    </source>
</evidence>
<dbReference type="EMBL" id="KN847973">
    <property type="protein sequence ID" value="KIR50647.1"/>
    <property type="molecule type" value="Genomic_DNA"/>
</dbReference>
<protein>
    <submittedName>
        <fullName evidence="2">Uncharacterized protein</fullName>
    </submittedName>
</protein>
<evidence type="ECO:0000256" key="1">
    <source>
        <dbReference type="SAM" id="MobiDB-lite"/>
    </source>
</evidence>
<organism evidence="2">
    <name type="scientific">Cryptococcus bacillisporus CA1280</name>
    <dbReference type="NCBI Taxonomy" id="1296109"/>
    <lineage>
        <taxon>Eukaryota</taxon>
        <taxon>Fungi</taxon>
        <taxon>Dikarya</taxon>
        <taxon>Basidiomycota</taxon>
        <taxon>Agaricomycotina</taxon>
        <taxon>Tremellomycetes</taxon>
        <taxon>Tremellales</taxon>
        <taxon>Cryptococcaceae</taxon>
        <taxon>Cryptococcus</taxon>
        <taxon>Cryptococcus gattii species complex</taxon>
    </lineage>
</organism>